<dbReference type="InterPro" id="IPR004547">
    <property type="entry name" value="Glucosamine6P_isomerase"/>
</dbReference>
<dbReference type="Proteomes" id="UP000758168">
    <property type="component" value="Unassembled WGS sequence"/>
</dbReference>
<dbReference type="Gene3D" id="3.40.50.1360">
    <property type="match status" value="1"/>
</dbReference>
<evidence type="ECO:0000256" key="2">
    <source>
        <dbReference type="ARBA" id="ARBA00023277"/>
    </source>
</evidence>
<sequence>MRVAADVFADPQALGQRAAELVADGLERSRAAGRSYLLGCPGGRSAASTYQALAALVARRGLDVGHLVVVMMDDYLVPGPDGRLDHEDDAAPHSCIRYGREQVVAPLNRAAGRGRGVPADQLWVPDPHDPARYDDALAAAGGVDLFLLASGAGDGHVAFNAPGSPADSRTRVVDLPDTTRRDNLATFPTFGGRLDAVPRHGVTVGIQTIVEHSASVVLLVSGADKGPATARLREATGYDPDWPATVYAACRAPRLFVDDAALAASAAVPAPVG</sequence>
<dbReference type="PANTHER" id="PTHR11280:SF5">
    <property type="entry name" value="GLUCOSAMINE-6-PHOSPHATE ISOMERASE"/>
    <property type="match status" value="1"/>
</dbReference>
<protein>
    <submittedName>
        <fullName evidence="4">Glucosamine-6-phosphate deaminase</fullName>
        <ecNumber evidence="4">3.5.99.6</ecNumber>
    </submittedName>
</protein>
<dbReference type="Pfam" id="PF01182">
    <property type="entry name" value="Glucosamine_iso"/>
    <property type="match status" value="1"/>
</dbReference>
<dbReference type="EMBL" id="JAGIOB010000001">
    <property type="protein sequence ID" value="MBP2416791.1"/>
    <property type="molecule type" value="Genomic_DNA"/>
</dbReference>
<reference evidence="4 5" key="1">
    <citation type="submission" date="2021-03" db="EMBL/GenBank/DDBJ databases">
        <title>Sequencing the genomes of 1000 actinobacteria strains.</title>
        <authorList>
            <person name="Klenk H.-P."/>
        </authorList>
    </citation>
    <scope>NUCLEOTIDE SEQUENCE [LARGE SCALE GENOMIC DNA]</scope>
    <source>
        <strain evidence="4 5">DSM 12936</strain>
    </source>
</reference>
<gene>
    <name evidence="4" type="ORF">JOF54_001713</name>
</gene>
<dbReference type="EC" id="3.5.99.6" evidence="4"/>
<dbReference type="InterPro" id="IPR037171">
    <property type="entry name" value="NagB/RpiA_transferase-like"/>
</dbReference>
<keyword evidence="2" id="KW-0119">Carbohydrate metabolism</keyword>
<dbReference type="InterPro" id="IPR006148">
    <property type="entry name" value="Glc/Gal-6P_isomerase"/>
</dbReference>
<evidence type="ECO:0000256" key="1">
    <source>
        <dbReference type="ARBA" id="ARBA00022801"/>
    </source>
</evidence>
<feature type="domain" description="Glucosamine/galactosamine-6-phosphate isomerase" evidence="3">
    <location>
        <begin position="10"/>
        <end position="247"/>
    </location>
</feature>
<keyword evidence="5" id="KW-1185">Reference proteome</keyword>
<proteinExistence type="predicted"/>
<evidence type="ECO:0000313" key="5">
    <source>
        <dbReference type="Proteomes" id="UP000758168"/>
    </source>
</evidence>
<comment type="caution">
    <text evidence="4">The sequence shown here is derived from an EMBL/GenBank/DDBJ whole genome shotgun (WGS) entry which is preliminary data.</text>
</comment>
<evidence type="ECO:0000259" key="3">
    <source>
        <dbReference type="Pfam" id="PF01182"/>
    </source>
</evidence>
<dbReference type="PANTHER" id="PTHR11280">
    <property type="entry name" value="GLUCOSAMINE-6-PHOSPHATE ISOMERASE"/>
    <property type="match status" value="1"/>
</dbReference>
<organism evidence="4 5">
    <name type="scientific">Microlunatus capsulatus</name>
    <dbReference type="NCBI Taxonomy" id="99117"/>
    <lineage>
        <taxon>Bacteria</taxon>
        <taxon>Bacillati</taxon>
        <taxon>Actinomycetota</taxon>
        <taxon>Actinomycetes</taxon>
        <taxon>Propionibacteriales</taxon>
        <taxon>Propionibacteriaceae</taxon>
        <taxon>Microlunatus</taxon>
    </lineage>
</organism>
<keyword evidence="1 4" id="KW-0378">Hydrolase</keyword>
<dbReference type="SUPFAM" id="SSF100950">
    <property type="entry name" value="NagB/RpiA/CoA transferase-like"/>
    <property type="match status" value="1"/>
</dbReference>
<name>A0ABS4Z6W7_9ACTN</name>
<dbReference type="RefSeq" id="WP_210054764.1">
    <property type="nucleotide sequence ID" value="NZ_BAAAMH010000013.1"/>
</dbReference>
<evidence type="ECO:0000313" key="4">
    <source>
        <dbReference type="EMBL" id="MBP2416791.1"/>
    </source>
</evidence>
<accession>A0ABS4Z6W7</accession>
<dbReference type="GO" id="GO:0004342">
    <property type="term" value="F:glucosamine-6-phosphate deaminase activity"/>
    <property type="evidence" value="ECO:0007669"/>
    <property type="project" value="UniProtKB-EC"/>
</dbReference>